<dbReference type="InterPro" id="IPR005829">
    <property type="entry name" value="Sugar_transporter_CS"/>
</dbReference>
<keyword evidence="2 5" id="KW-0812">Transmembrane</keyword>
<sequence>MVTVSDDNTDDESKNASTQTISCIDIQRYRSLEKAIRVTAYVLRFIQNLRNSKDKRSIGFISVEERCKALKVLIVTVQQETFKDEIESLNSSSQKKVPLIRTQMTDLNEYLEETIDNIGGLGRFQWIIIVLLFGSNISDNWSNLMMAYGAAVPNWRCDLTSLEGLNFTKANNISDLKICEFKDNSISIICKSRLYDPGMSTVVSEWDLVCDKSWVPSTITTLQMGGLITGGFVSGHVADAFVRKSTYVCALFTIISLNVAAAFSSTWEMFAVFRFFIGLGSGFTTSLNFTFVIEFTPRQSRSMLRFLPCRELFGMLYACLCWWLHDWRYIQIGSALLVFPYFIGIIWFVPESFRWLVTHWKIRRAYDVIKTIASMNNKKPPEYDKFHEEVIQIKDLVSEEKKYSVLDLLDNPRLLKITLLLMVAWFSGGYGTYGIFFGVQQLGGNIYLNLILLNAIGLFQVTGWYFANCIGRRWTTSMFYIIGGCSGMIVGILQALGNIKSFDVSLKRKTGENTYKGLYDNPELWTLQQTSIRFLRKMGVHIKSNIRYRLH</sequence>
<dbReference type="GO" id="GO:0022857">
    <property type="term" value="F:transmembrane transporter activity"/>
    <property type="evidence" value="ECO:0007669"/>
    <property type="project" value="InterPro"/>
</dbReference>
<keyword evidence="3 5" id="KW-1133">Transmembrane helix</keyword>
<protein>
    <submittedName>
        <fullName evidence="6">SLC22A4_5</fullName>
    </submittedName>
</protein>
<comment type="subcellular location">
    <subcellularLocation>
        <location evidence="1">Membrane</location>
        <topology evidence="1">Multi-pass membrane protein</topology>
    </subcellularLocation>
</comment>
<dbReference type="PANTHER" id="PTHR24064">
    <property type="entry name" value="SOLUTE CARRIER FAMILY 22 MEMBER"/>
    <property type="match status" value="1"/>
</dbReference>
<keyword evidence="7" id="KW-1185">Reference proteome</keyword>
<feature type="transmembrane region" description="Helical" evidence="5">
    <location>
        <begin position="273"/>
        <end position="295"/>
    </location>
</feature>
<feature type="transmembrane region" description="Helical" evidence="5">
    <location>
        <begin position="479"/>
        <end position="497"/>
    </location>
</feature>
<dbReference type="Pfam" id="PF00083">
    <property type="entry name" value="Sugar_tr"/>
    <property type="match status" value="1"/>
</dbReference>
<dbReference type="AlphaFoldDB" id="A0A8S3SJ61"/>
<dbReference type="OrthoDB" id="6155518at2759"/>
<evidence type="ECO:0000256" key="3">
    <source>
        <dbReference type="ARBA" id="ARBA00022989"/>
    </source>
</evidence>
<reference evidence="6" key="1">
    <citation type="submission" date="2021-03" db="EMBL/GenBank/DDBJ databases">
        <authorList>
            <person name="Bekaert M."/>
        </authorList>
    </citation>
    <scope>NUCLEOTIDE SEQUENCE</scope>
</reference>
<accession>A0A8S3SJ61</accession>
<feature type="transmembrane region" description="Helical" evidence="5">
    <location>
        <begin position="419"/>
        <end position="440"/>
    </location>
</feature>
<dbReference type="InterPro" id="IPR005828">
    <property type="entry name" value="MFS_sugar_transport-like"/>
</dbReference>
<dbReference type="EMBL" id="CAJPWZ010001673">
    <property type="protein sequence ID" value="CAG2220811.1"/>
    <property type="molecule type" value="Genomic_DNA"/>
</dbReference>
<proteinExistence type="predicted"/>
<feature type="transmembrane region" description="Helical" evidence="5">
    <location>
        <begin position="331"/>
        <end position="349"/>
    </location>
</feature>
<dbReference type="Gene3D" id="1.20.1250.20">
    <property type="entry name" value="MFS general substrate transporter like domains"/>
    <property type="match status" value="1"/>
</dbReference>
<organism evidence="6 7">
    <name type="scientific">Mytilus edulis</name>
    <name type="common">Blue mussel</name>
    <dbReference type="NCBI Taxonomy" id="6550"/>
    <lineage>
        <taxon>Eukaryota</taxon>
        <taxon>Metazoa</taxon>
        <taxon>Spiralia</taxon>
        <taxon>Lophotrochozoa</taxon>
        <taxon>Mollusca</taxon>
        <taxon>Bivalvia</taxon>
        <taxon>Autobranchia</taxon>
        <taxon>Pteriomorphia</taxon>
        <taxon>Mytilida</taxon>
        <taxon>Mytiloidea</taxon>
        <taxon>Mytilidae</taxon>
        <taxon>Mytilinae</taxon>
        <taxon>Mytilus</taxon>
    </lineage>
</organism>
<dbReference type="PROSITE" id="PS00217">
    <property type="entry name" value="SUGAR_TRANSPORT_2"/>
    <property type="match status" value="1"/>
</dbReference>
<keyword evidence="4 5" id="KW-0472">Membrane</keyword>
<dbReference type="GO" id="GO:0016020">
    <property type="term" value="C:membrane"/>
    <property type="evidence" value="ECO:0007669"/>
    <property type="project" value="UniProtKB-SubCell"/>
</dbReference>
<evidence type="ECO:0000256" key="1">
    <source>
        <dbReference type="ARBA" id="ARBA00004141"/>
    </source>
</evidence>
<comment type="caution">
    <text evidence="6">The sequence shown here is derived from an EMBL/GenBank/DDBJ whole genome shotgun (WGS) entry which is preliminary data.</text>
</comment>
<dbReference type="Proteomes" id="UP000683360">
    <property type="component" value="Unassembled WGS sequence"/>
</dbReference>
<gene>
    <name evidence="6" type="ORF">MEDL_34319</name>
</gene>
<dbReference type="SUPFAM" id="SSF103473">
    <property type="entry name" value="MFS general substrate transporter"/>
    <property type="match status" value="1"/>
</dbReference>
<feature type="transmembrane region" description="Helical" evidence="5">
    <location>
        <begin position="247"/>
        <end position="267"/>
    </location>
</feature>
<evidence type="ECO:0000256" key="2">
    <source>
        <dbReference type="ARBA" id="ARBA00022692"/>
    </source>
</evidence>
<evidence type="ECO:0000313" key="6">
    <source>
        <dbReference type="EMBL" id="CAG2220811.1"/>
    </source>
</evidence>
<name>A0A8S3SJ61_MYTED</name>
<dbReference type="InterPro" id="IPR036259">
    <property type="entry name" value="MFS_trans_sf"/>
</dbReference>
<evidence type="ECO:0000313" key="7">
    <source>
        <dbReference type="Proteomes" id="UP000683360"/>
    </source>
</evidence>
<evidence type="ECO:0000256" key="4">
    <source>
        <dbReference type="ARBA" id="ARBA00023136"/>
    </source>
</evidence>
<evidence type="ECO:0000256" key="5">
    <source>
        <dbReference type="SAM" id="Phobius"/>
    </source>
</evidence>
<feature type="transmembrane region" description="Helical" evidence="5">
    <location>
        <begin position="446"/>
        <end position="467"/>
    </location>
</feature>